<dbReference type="GO" id="GO:0005829">
    <property type="term" value="C:cytosol"/>
    <property type="evidence" value="ECO:0007669"/>
    <property type="project" value="TreeGrafter"/>
</dbReference>
<evidence type="ECO:0000313" key="5">
    <source>
        <dbReference type="Proteomes" id="UP000006853"/>
    </source>
</evidence>
<dbReference type="PANTHER" id="PTHR13276">
    <property type="entry name" value="GUANINE NUCLEOTIDE EXCHANGE FACTOR MSS4"/>
    <property type="match status" value="1"/>
</dbReference>
<evidence type="ECO:0000256" key="3">
    <source>
        <dbReference type="ARBA" id="ARBA00022927"/>
    </source>
</evidence>
<dbReference type="EMBL" id="FR839628">
    <property type="protein sequence ID" value="CCA37635.1"/>
    <property type="molecule type" value="Genomic_DNA"/>
</dbReference>
<dbReference type="InterPro" id="IPR007515">
    <property type="entry name" value="Mss4"/>
</dbReference>
<evidence type="ECO:0000313" key="4">
    <source>
        <dbReference type="EMBL" id="CCA37635.1"/>
    </source>
</evidence>
<dbReference type="PROSITE" id="PS51796">
    <property type="entry name" value="MSS4"/>
    <property type="match status" value="1"/>
</dbReference>
<keyword evidence="5" id="KW-1185">Reference proteome</keyword>
<dbReference type="GO" id="GO:0006892">
    <property type="term" value="P:post-Golgi vesicle-mediated transport"/>
    <property type="evidence" value="ECO:0007669"/>
    <property type="project" value="TreeGrafter"/>
</dbReference>
<dbReference type="AlphaFoldDB" id="F2QQF7"/>
<dbReference type="GO" id="GO:0005085">
    <property type="term" value="F:guanyl-nucleotide exchange factor activity"/>
    <property type="evidence" value="ECO:0007669"/>
    <property type="project" value="UniProtKB-KW"/>
</dbReference>
<dbReference type="InterPro" id="IPR011057">
    <property type="entry name" value="Mss4-like_sf"/>
</dbReference>
<reference evidence="4 5" key="3">
    <citation type="journal article" date="2016" name="FEMS Yeast Res.">
        <title>Curation of the genome annotation of Pichia pastoris (Komagataella phaffii) CBS7435 from gene level to protein function.</title>
        <authorList>
            <person name="Valli M."/>
            <person name="Tatto N.E."/>
            <person name="Peymann A."/>
            <person name="Gruber C."/>
            <person name="Landes N."/>
            <person name="Ekker H."/>
            <person name="Thallinger G.G."/>
            <person name="Mattanovich D."/>
            <person name="Gasser B."/>
            <person name="Graf A.B."/>
        </authorList>
    </citation>
    <scope>GENOME REANNOTATION</scope>
    <source>
        <strain evidence="4 5">ATCC 76273 / CBS 7435 / CECT 11047 / NRRL Y-11430 / Wegner 21-1</strain>
    </source>
</reference>
<protein>
    <submittedName>
        <fullName evidence="4">Guanine nucleotide dissociation stimulator for Sec4p</fullName>
    </submittedName>
</protein>
<reference evidence="4 5" key="1">
    <citation type="journal article" date="2011" name="J. Biotechnol.">
        <title>High-quality genome sequence of Pichia pastoris CBS7435.</title>
        <authorList>
            <person name="Kuberl A."/>
            <person name="Schneider J."/>
            <person name="Thallinger G.G."/>
            <person name="Anderl I."/>
            <person name="Wibberg D."/>
            <person name="Hajek T."/>
            <person name="Jaenicke S."/>
            <person name="Brinkrolf K."/>
            <person name="Goesmann A."/>
            <person name="Szczepanowski R."/>
            <person name="Puhler A."/>
            <person name="Schwab H."/>
            <person name="Glieder A."/>
            <person name="Pichler H."/>
        </authorList>
    </citation>
    <scope>NUCLEOTIDE SEQUENCE [LARGE SCALE GENOMIC DNA]</scope>
    <source>
        <strain evidence="5">ATCC 76273 / CBS 7435 / CECT 11047 / NRRL Y-11430 / Wegner 21-1</strain>
    </source>
</reference>
<gene>
    <name evidence="4" type="primary">DSS4</name>
    <name evidence="4" type="ordered locus">PP7435_Chr1-1524</name>
</gene>
<dbReference type="Proteomes" id="UP000006853">
    <property type="component" value="Chromosome 1"/>
</dbReference>
<name>F2QQF7_KOMPC</name>
<dbReference type="GO" id="GO:0016020">
    <property type="term" value="C:membrane"/>
    <property type="evidence" value="ECO:0007669"/>
    <property type="project" value="TreeGrafter"/>
</dbReference>
<evidence type="ECO:0000256" key="2">
    <source>
        <dbReference type="ARBA" id="ARBA00022658"/>
    </source>
</evidence>
<dbReference type="GO" id="GO:0008270">
    <property type="term" value="F:zinc ion binding"/>
    <property type="evidence" value="ECO:0007669"/>
    <property type="project" value="TreeGrafter"/>
</dbReference>
<dbReference type="Gene3D" id="2.170.150.10">
    <property type="entry name" value="Metal Binding Protein, Guanine Nucleotide Exchange Factor, Chain A"/>
    <property type="match status" value="1"/>
</dbReference>
<dbReference type="HOGENOM" id="CLU_124782_1_0_1"/>
<dbReference type="Pfam" id="PF04421">
    <property type="entry name" value="Mss4"/>
    <property type="match status" value="1"/>
</dbReference>
<organism evidence="4 5">
    <name type="scientific">Komagataella phaffii (strain ATCC 76273 / CBS 7435 / CECT 11047 / NRRL Y-11430 / Wegner 21-1)</name>
    <name type="common">Yeast</name>
    <name type="synonym">Pichia pastoris</name>
    <dbReference type="NCBI Taxonomy" id="981350"/>
    <lineage>
        <taxon>Eukaryota</taxon>
        <taxon>Fungi</taxon>
        <taxon>Dikarya</taxon>
        <taxon>Ascomycota</taxon>
        <taxon>Saccharomycotina</taxon>
        <taxon>Pichiomycetes</taxon>
        <taxon>Pichiales</taxon>
        <taxon>Pichiaceae</taxon>
        <taxon>Komagataella</taxon>
    </lineage>
</organism>
<keyword evidence="1" id="KW-0813">Transport</keyword>
<dbReference type="SUPFAM" id="SSF51316">
    <property type="entry name" value="Mss4-like"/>
    <property type="match status" value="1"/>
</dbReference>
<dbReference type="PANTHER" id="PTHR13276:SF0">
    <property type="entry name" value="GUANINE NUCLEOTIDE EXCHANGE FACTOR MSS4"/>
    <property type="match status" value="1"/>
</dbReference>
<accession>F2QQF7</accession>
<dbReference type="GO" id="GO:0007264">
    <property type="term" value="P:small GTPase-mediated signal transduction"/>
    <property type="evidence" value="ECO:0007669"/>
    <property type="project" value="InterPro"/>
</dbReference>
<reference key="2">
    <citation type="submission" date="2011-04" db="EMBL/GenBank/DDBJ databases">
        <title>High-quality genome sequence of Pichia pastoris CBS 7435.</title>
        <authorList>
            <person name="Kueberl A."/>
            <person name="Schneider J."/>
            <person name="Thallinger G.G."/>
            <person name="Anderl I."/>
            <person name="Wibberg D."/>
            <person name="Hajek T."/>
            <person name="Jaenicke S."/>
            <person name="Brinkrolf K."/>
            <person name="Goesmann A."/>
            <person name="Szczepanowski R."/>
            <person name="Puehler A."/>
            <person name="Schwab H."/>
            <person name="Glieder A."/>
            <person name="Pichler H."/>
        </authorList>
    </citation>
    <scope>NUCLEOTIDE SEQUENCE</scope>
    <source>
        <strain>CBS 7435</strain>
    </source>
</reference>
<keyword evidence="3" id="KW-0653">Protein transport</keyword>
<sequence length="172" mass="19155">MYYHREFEETHIDIAGPLFFRNNSPMPTTILRCPFSSCRSRIIKTDDENTNIKTVTGNGGPRLLQFSDGEVSLNSSTENLKFYQVNDMWTFDNIGVSKPTSMDDEFSITIDGGSVPVHIERYLTCADCDKGPIGIAGSVNKEALEDPSGSKLMYYLYTGSVFQEVSPSPIDT</sequence>
<evidence type="ECO:0000256" key="1">
    <source>
        <dbReference type="ARBA" id="ARBA00022448"/>
    </source>
</evidence>
<dbReference type="GO" id="GO:0015031">
    <property type="term" value="P:protein transport"/>
    <property type="evidence" value="ECO:0007669"/>
    <property type="project" value="UniProtKB-KW"/>
</dbReference>
<proteinExistence type="predicted"/>
<keyword evidence="2" id="KW-0344">Guanine-nucleotide releasing factor</keyword>
<dbReference type="InterPro" id="IPR011323">
    <property type="entry name" value="Mss4/transl-control_tumour"/>
</dbReference>